<organism evidence="3 4">
    <name type="scientific">Syrrhaptes paradoxus</name>
    <name type="common">Pallas's sandgrouse</name>
    <dbReference type="NCBI Taxonomy" id="302527"/>
    <lineage>
        <taxon>Eukaryota</taxon>
        <taxon>Metazoa</taxon>
        <taxon>Chordata</taxon>
        <taxon>Craniata</taxon>
        <taxon>Vertebrata</taxon>
        <taxon>Euteleostomi</taxon>
        <taxon>Archelosauria</taxon>
        <taxon>Archosauria</taxon>
        <taxon>Dinosauria</taxon>
        <taxon>Saurischia</taxon>
        <taxon>Theropoda</taxon>
        <taxon>Coelurosauria</taxon>
        <taxon>Aves</taxon>
        <taxon>Neognathae</taxon>
        <taxon>Neoaves</taxon>
        <taxon>Columbimorphae</taxon>
        <taxon>Pterocliformes</taxon>
        <taxon>Pteroclidae</taxon>
        <taxon>Syrrhaptes</taxon>
    </lineage>
</organism>
<proteinExistence type="inferred from homology"/>
<dbReference type="GO" id="GO:0036064">
    <property type="term" value="C:ciliary basal body"/>
    <property type="evidence" value="ECO:0007669"/>
    <property type="project" value="TreeGrafter"/>
</dbReference>
<feature type="signal peptide" evidence="2">
    <location>
        <begin position="1"/>
        <end position="18"/>
    </location>
</feature>
<dbReference type="GO" id="GO:0008017">
    <property type="term" value="F:microtubule binding"/>
    <property type="evidence" value="ECO:0007669"/>
    <property type="project" value="InterPro"/>
</dbReference>
<comment type="caution">
    <text evidence="3">The sequence shown here is derived from an EMBL/GenBank/DDBJ whole genome shotgun (WGS) entry which is preliminary data.</text>
</comment>
<dbReference type="EMBL" id="VZTO01023717">
    <property type="protein sequence ID" value="NXT28284.1"/>
    <property type="molecule type" value="Genomic_DNA"/>
</dbReference>
<dbReference type="GO" id="GO:0005879">
    <property type="term" value="C:axonemal microtubule"/>
    <property type="evidence" value="ECO:0007669"/>
    <property type="project" value="TreeGrafter"/>
</dbReference>
<name>A0A7L3BAG6_9AVES</name>
<evidence type="ECO:0000256" key="2">
    <source>
        <dbReference type="SAM" id="SignalP"/>
    </source>
</evidence>
<accession>A0A7L3BAG6</accession>
<protein>
    <submittedName>
        <fullName evidence="3">SAXO1 protein</fullName>
    </submittedName>
</protein>
<keyword evidence="4" id="KW-1185">Reference proteome</keyword>
<comment type="similarity">
    <text evidence="1">Belongs to the FAM154 family.</text>
</comment>
<dbReference type="GO" id="GO:0036126">
    <property type="term" value="C:sperm flagellum"/>
    <property type="evidence" value="ECO:0007669"/>
    <property type="project" value="TreeGrafter"/>
</dbReference>
<evidence type="ECO:0000313" key="4">
    <source>
        <dbReference type="Proteomes" id="UP000536260"/>
    </source>
</evidence>
<evidence type="ECO:0000256" key="1">
    <source>
        <dbReference type="ARBA" id="ARBA00008738"/>
    </source>
</evidence>
<feature type="non-terminal residue" evidence="3">
    <location>
        <position position="465"/>
    </location>
</feature>
<keyword evidence="2" id="KW-0732">Signal</keyword>
<dbReference type="AlphaFoldDB" id="A0A7L3BAG6"/>
<dbReference type="GO" id="GO:0005814">
    <property type="term" value="C:centriole"/>
    <property type="evidence" value="ECO:0007669"/>
    <property type="project" value="TreeGrafter"/>
</dbReference>
<feature type="chain" id="PRO_5029620084" evidence="2">
    <location>
        <begin position="19"/>
        <end position="465"/>
    </location>
</feature>
<dbReference type="PANTHER" id="PTHR31516">
    <property type="entry name" value="STABILIZER OF AXONEMAL MICROTUBULES 2"/>
    <property type="match status" value="1"/>
</dbReference>
<feature type="non-terminal residue" evidence="3">
    <location>
        <position position="1"/>
    </location>
</feature>
<sequence>ATCQSLTPLLFFFFPCRGHRCPHQPTRPYEKSEKPCMLSEYMERYPLYPTTLPRGPFKKKEADKMAQIPMEGISTTKRDYIAHEVLPLQLKPLEKHVKSDKPMDLTTTYKQDYNFYPICQVPPCIPSAMRHIPSAKMDSRTTYEDDYVLWNEPKTEQIRPDDRFRPSEEKFDHRTIVQDEYLYRGPVSTQSCKPLNRVQKNKVPFENTTNYRANYMPHPLEKPYVHKYEKYKASEVPFDGLTTHKFSYMGLPGQPAKLAKPYQPKPLHDVPFSSTTEFKEKYQTWPQPPVFTKKPDVYLPPLEKMDLQTTTQTHYKHPNGKPAKMCQPLALFKKSTEPFNNSSVMKEDYKLWLCERLKPITHAPELSFPAKPMDCLTTFQSHYVPHPPTVTKSCKPGWSGPKHHTLLDAKTTYATSYTPKGFVRCLASYKDPPGYVSEGTDADGHSLYLPVPARCQVKEKESGCS</sequence>
<dbReference type="InterPro" id="IPR033336">
    <property type="entry name" value="SAXO1/2"/>
</dbReference>
<gene>
    <name evidence="3" type="primary">Saxo1</name>
    <name evidence="3" type="ORF">SYRPAR_R06635</name>
</gene>
<evidence type="ECO:0000313" key="3">
    <source>
        <dbReference type="EMBL" id="NXT28284.1"/>
    </source>
</evidence>
<dbReference type="PANTHER" id="PTHR31516:SF9">
    <property type="entry name" value="STABILIZER OF AXONEMAL MICROTUBULES 1"/>
    <property type="match status" value="1"/>
</dbReference>
<dbReference type="Pfam" id="PF05217">
    <property type="entry name" value="SAXO1-2"/>
    <property type="match status" value="1"/>
</dbReference>
<reference evidence="3 4" key="1">
    <citation type="submission" date="2019-09" db="EMBL/GenBank/DDBJ databases">
        <title>Bird 10,000 Genomes (B10K) Project - Family phase.</title>
        <authorList>
            <person name="Zhang G."/>
        </authorList>
    </citation>
    <scope>NUCLEOTIDE SEQUENCE [LARGE SCALE GENOMIC DNA]</scope>
    <source>
        <strain evidence="3">B10K-DU-003-42</strain>
        <tissue evidence="3">Mixed tissue sample</tissue>
    </source>
</reference>
<dbReference type="Proteomes" id="UP000536260">
    <property type="component" value="Unassembled WGS sequence"/>
</dbReference>